<comment type="function">
    <text evidence="2">Plays an important role in DNA replication, recombination and repair. Binds to ssDNA and to an array of partner proteins to recruit them to their sites of action during DNA metabolism.</text>
</comment>
<dbReference type="SUPFAM" id="SSF50249">
    <property type="entry name" value="Nucleic acid-binding proteins"/>
    <property type="match status" value="1"/>
</dbReference>
<dbReference type="GO" id="GO:0006281">
    <property type="term" value="P:DNA repair"/>
    <property type="evidence" value="ECO:0007669"/>
    <property type="project" value="UniProtKB-UniRule"/>
</dbReference>
<dbReference type="PANTHER" id="PTHR10302">
    <property type="entry name" value="SINGLE-STRANDED DNA-BINDING PROTEIN"/>
    <property type="match status" value="1"/>
</dbReference>
<dbReference type="HAMAP" id="MF_00984">
    <property type="entry name" value="SSB"/>
    <property type="match status" value="1"/>
</dbReference>
<dbReference type="InterPro" id="IPR012340">
    <property type="entry name" value="NA-bd_OB-fold"/>
</dbReference>
<evidence type="ECO:0000256" key="2">
    <source>
        <dbReference type="HAMAP-Rule" id="MF_00984"/>
    </source>
</evidence>
<feature type="short sequence motif" description="Important for interaction with partner proteins" evidence="2">
    <location>
        <begin position="132"/>
        <end position="137"/>
    </location>
</feature>
<dbReference type="GO" id="GO:0009295">
    <property type="term" value="C:nucleoid"/>
    <property type="evidence" value="ECO:0007669"/>
    <property type="project" value="TreeGrafter"/>
</dbReference>
<reference evidence="5 6" key="1">
    <citation type="submission" date="2017-05" db="EMBL/GenBank/DDBJ databases">
        <title>Complete and WGS of Bordetella genogroups.</title>
        <authorList>
            <person name="Spilker T."/>
            <person name="LiPuma J."/>
        </authorList>
    </citation>
    <scope>NUCLEOTIDE SEQUENCE [LARGE SCALE GENOMIC DNA]</scope>
    <source>
        <strain evidence="5 6">AU19157</strain>
    </source>
</reference>
<dbReference type="PANTHER" id="PTHR10302:SF27">
    <property type="entry name" value="SINGLE-STRANDED DNA-BINDING PROTEIN"/>
    <property type="match status" value="1"/>
</dbReference>
<gene>
    <name evidence="5" type="ORF">CAL12_20335</name>
</gene>
<evidence type="ECO:0000256" key="1">
    <source>
        <dbReference type="ARBA" id="ARBA00023125"/>
    </source>
</evidence>
<keyword evidence="2" id="KW-0234">DNA repair</keyword>
<feature type="DNA-binding region" evidence="2">
    <location>
        <begin position="53"/>
        <end position="59"/>
    </location>
</feature>
<dbReference type="STRING" id="1416806.CAL12_20335"/>
<keyword evidence="2" id="KW-0235">DNA replication</keyword>
<protein>
    <recommendedName>
        <fullName evidence="2 3">Single-stranded DNA-binding protein</fullName>
        <shortName evidence="2">SSB</shortName>
    </recommendedName>
</protein>
<dbReference type="CDD" id="cd04496">
    <property type="entry name" value="SSB_OBF"/>
    <property type="match status" value="1"/>
</dbReference>
<evidence type="ECO:0000256" key="4">
    <source>
        <dbReference type="SAM" id="MobiDB-lite"/>
    </source>
</evidence>
<feature type="region of interest" description="Disordered" evidence="4">
    <location>
        <begin position="108"/>
        <end position="137"/>
    </location>
</feature>
<keyword evidence="6" id="KW-1185">Reference proteome</keyword>
<sequence length="137" mass="14979">MASVNKVTLVGNLGRDPKVRYGDDGGAICRISLATTSQWTDKGTGEVREETEWHRVVLFNRLAEIAGQYLKKGLSVYIEGHLKTSKWQDKATGQDRYATDVVADQMQMLGGARQGRAGAGTDSHNNTPPAQDDDLPF</sequence>
<organism evidence="5 6">
    <name type="scientific">Bordetella genomosp. 8</name>
    <dbReference type="NCBI Taxonomy" id="1416806"/>
    <lineage>
        <taxon>Bacteria</taxon>
        <taxon>Pseudomonadati</taxon>
        <taxon>Pseudomonadota</taxon>
        <taxon>Betaproteobacteria</taxon>
        <taxon>Burkholderiales</taxon>
        <taxon>Alcaligenaceae</taxon>
        <taxon>Bordetella</taxon>
    </lineage>
</organism>
<dbReference type="GO" id="GO:0006260">
    <property type="term" value="P:DNA replication"/>
    <property type="evidence" value="ECO:0007669"/>
    <property type="project" value="UniProtKB-UniRule"/>
</dbReference>
<dbReference type="KEGG" id="bgv:CAL12_20335"/>
<comment type="subunit">
    <text evidence="2">Homotetramer.</text>
</comment>
<evidence type="ECO:0000313" key="5">
    <source>
        <dbReference type="EMBL" id="ARP82931.1"/>
    </source>
</evidence>
<dbReference type="Proteomes" id="UP000194151">
    <property type="component" value="Chromosome"/>
</dbReference>
<name>A0A1W6YPJ1_9BORD</name>
<dbReference type="InterPro" id="IPR000424">
    <property type="entry name" value="Primosome_PriB/ssb"/>
</dbReference>
<proteinExistence type="inferred from homology"/>
<dbReference type="Pfam" id="PF00436">
    <property type="entry name" value="SSB"/>
    <property type="match status" value="1"/>
</dbReference>
<dbReference type="GO" id="GO:0006310">
    <property type="term" value="P:DNA recombination"/>
    <property type="evidence" value="ECO:0007669"/>
    <property type="project" value="UniProtKB-UniRule"/>
</dbReference>
<evidence type="ECO:0000256" key="3">
    <source>
        <dbReference type="RuleBase" id="RU000524"/>
    </source>
</evidence>
<keyword evidence="2" id="KW-0233">DNA recombination</keyword>
<dbReference type="InterPro" id="IPR011344">
    <property type="entry name" value="ssDNA-bd"/>
</dbReference>
<dbReference type="EMBL" id="CP021108">
    <property type="protein sequence ID" value="ARP82931.1"/>
    <property type="molecule type" value="Genomic_DNA"/>
</dbReference>
<keyword evidence="2" id="KW-0227">DNA damage</keyword>
<dbReference type="Gene3D" id="2.40.50.140">
    <property type="entry name" value="Nucleic acid-binding proteins"/>
    <property type="match status" value="1"/>
</dbReference>
<dbReference type="NCBIfam" id="TIGR00621">
    <property type="entry name" value="ssb"/>
    <property type="match status" value="1"/>
</dbReference>
<keyword evidence="1 2" id="KW-0238">DNA-binding</keyword>
<dbReference type="GO" id="GO:0003697">
    <property type="term" value="F:single-stranded DNA binding"/>
    <property type="evidence" value="ECO:0007669"/>
    <property type="project" value="UniProtKB-UniRule"/>
</dbReference>
<evidence type="ECO:0000313" key="6">
    <source>
        <dbReference type="Proteomes" id="UP000194151"/>
    </source>
</evidence>
<feature type="compositionally biased region" description="Low complexity" evidence="4">
    <location>
        <begin position="110"/>
        <end position="120"/>
    </location>
</feature>
<dbReference type="PROSITE" id="PS50935">
    <property type="entry name" value="SSB"/>
    <property type="match status" value="1"/>
</dbReference>
<accession>A0A1W6YPJ1</accession>
<dbReference type="AlphaFoldDB" id="A0A1W6YPJ1"/>
<dbReference type="OrthoDB" id="9809878at2"/>